<reference evidence="2 3" key="1">
    <citation type="submission" date="2020-12" db="EMBL/GenBank/DDBJ databases">
        <authorList>
            <person name="Mcmullen J.G."/>
        </authorList>
    </citation>
    <scope>NUCLEOTIDE SEQUENCE [LARGE SCALE GENOMIC DNA]</scope>
    <source>
        <strain evidence="2 3">JGM97</strain>
    </source>
</reference>
<evidence type="ECO:0000313" key="3">
    <source>
        <dbReference type="Proteomes" id="UP000680634"/>
    </source>
</evidence>
<gene>
    <name evidence="2" type="ORF">JK232_03870</name>
</gene>
<proteinExistence type="predicted"/>
<dbReference type="RefSeq" id="WP_165698454.1">
    <property type="nucleotide sequence ID" value="NZ_FQXW01000003.1"/>
</dbReference>
<keyword evidence="3" id="KW-1185">Reference proteome</keyword>
<evidence type="ECO:0000313" key="2">
    <source>
        <dbReference type="EMBL" id="MBS0968027.1"/>
    </source>
</evidence>
<accession>A0ABS5JDJ4</accession>
<reference evidence="3" key="2">
    <citation type="submission" date="2023-07" db="EMBL/GenBank/DDBJ databases">
        <title>Genome-inferred correspondence between phylogeny and metabolic traits in the wild Drosophila gut microbiome.</title>
        <authorList>
            <person name="Bueno E."/>
            <person name="Blow F."/>
            <person name="Douglas A.E."/>
        </authorList>
    </citation>
    <scope>NUCLEOTIDE SEQUENCE [LARGE SCALE GENOMIC DNA]</scope>
    <source>
        <strain evidence="3">JGM97</strain>
    </source>
</reference>
<dbReference type="EMBL" id="JAERKB010000002">
    <property type="protein sequence ID" value="MBS0968027.1"/>
    <property type="molecule type" value="Genomic_DNA"/>
</dbReference>
<comment type="caution">
    <text evidence="2">The sequence shown here is derived from an EMBL/GenBank/DDBJ whole genome shotgun (WGS) entry which is preliminary data.</text>
</comment>
<sequence>MLMTFAVMSWICSLITGGCIVNWKNKQNSDSRIAMIVAIAVTVIICGIYLVVLMKY</sequence>
<keyword evidence="1" id="KW-0472">Membrane</keyword>
<dbReference type="Proteomes" id="UP000680634">
    <property type="component" value="Unassembled WGS sequence"/>
</dbReference>
<feature type="transmembrane region" description="Helical" evidence="1">
    <location>
        <begin position="33"/>
        <end position="53"/>
    </location>
</feature>
<name>A0ABS5JDJ4_9GAMM</name>
<keyword evidence="1" id="KW-1133">Transmembrane helix</keyword>
<evidence type="ECO:0000256" key="1">
    <source>
        <dbReference type="SAM" id="Phobius"/>
    </source>
</evidence>
<keyword evidence="1" id="KW-0812">Transmembrane</keyword>
<organism evidence="2 3">
    <name type="scientific">Nissabacter archeti</name>
    <dbReference type="NCBI Taxonomy" id="1917880"/>
    <lineage>
        <taxon>Bacteria</taxon>
        <taxon>Pseudomonadati</taxon>
        <taxon>Pseudomonadota</taxon>
        <taxon>Gammaproteobacteria</taxon>
        <taxon>Enterobacterales</taxon>
        <taxon>Yersiniaceae</taxon>
        <taxon>Nissabacter</taxon>
    </lineage>
</organism>
<protein>
    <submittedName>
        <fullName evidence="2">Uncharacterized protein</fullName>
    </submittedName>
</protein>